<evidence type="ECO:0000259" key="1">
    <source>
        <dbReference type="Pfam" id="PF05099"/>
    </source>
</evidence>
<gene>
    <name evidence="2" type="ORF">EYC98_14530</name>
</gene>
<accession>A0ABT3TII4</accession>
<proteinExistence type="predicted"/>
<dbReference type="EMBL" id="SHNN01000003">
    <property type="protein sequence ID" value="MCX2982074.1"/>
    <property type="molecule type" value="Genomic_DNA"/>
</dbReference>
<dbReference type="CDD" id="cd07313">
    <property type="entry name" value="terB_like_2"/>
    <property type="match status" value="1"/>
</dbReference>
<dbReference type="InterPro" id="IPR007791">
    <property type="entry name" value="DjlA_N"/>
</dbReference>
<reference evidence="2" key="1">
    <citation type="submission" date="2019-02" db="EMBL/GenBank/DDBJ databases">
        <authorList>
            <person name="Li S.-H."/>
        </authorList>
    </citation>
    <scope>NUCLEOTIDE SEQUENCE</scope>
    <source>
        <strain evidence="2">IMCC14734</strain>
    </source>
</reference>
<name>A0ABT3TII4_9GAMM</name>
<dbReference type="Gene3D" id="1.10.3680.10">
    <property type="entry name" value="TerB-like"/>
    <property type="match status" value="1"/>
</dbReference>
<comment type="caution">
    <text evidence="2">The sequence shown here is derived from an EMBL/GenBank/DDBJ whole genome shotgun (WGS) entry which is preliminary data.</text>
</comment>
<keyword evidence="3" id="KW-1185">Reference proteome</keyword>
<dbReference type="InterPro" id="IPR029024">
    <property type="entry name" value="TerB-like"/>
</dbReference>
<dbReference type="Pfam" id="PF05099">
    <property type="entry name" value="TerB"/>
    <property type="match status" value="1"/>
</dbReference>
<feature type="domain" description="Co-chaperone DjlA N-terminal" evidence="1">
    <location>
        <begin position="25"/>
        <end position="141"/>
    </location>
</feature>
<dbReference type="SUPFAM" id="SSF158682">
    <property type="entry name" value="TerB-like"/>
    <property type="match status" value="1"/>
</dbReference>
<sequence>MIKSLKSLFQKPEQSAGPELQHSLHLAAAALLIEMTRADFEIAKAEQDALVKVLCNTLELEHAEVLELIELGSVAADRATSLYEFTRLINDHYSPDQKRELVRSMWQVAYADNDLDKYEERLIRQVSDLIHVSHAAFIKLKLEVTGQKPG</sequence>
<evidence type="ECO:0000313" key="2">
    <source>
        <dbReference type="EMBL" id="MCX2982074.1"/>
    </source>
</evidence>
<protein>
    <submittedName>
        <fullName evidence="2">TerB family tellurite resistance protein</fullName>
    </submittedName>
</protein>
<dbReference type="Proteomes" id="UP001143362">
    <property type="component" value="Unassembled WGS sequence"/>
</dbReference>
<evidence type="ECO:0000313" key="3">
    <source>
        <dbReference type="Proteomes" id="UP001143362"/>
    </source>
</evidence>
<dbReference type="RefSeq" id="WP_279246105.1">
    <property type="nucleotide sequence ID" value="NZ_SHNN01000003.1"/>
</dbReference>
<organism evidence="2 3">
    <name type="scientific">Candidatus Litorirhabdus singularis</name>
    <dbReference type="NCBI Taxonomy" id="2518993"/>
    <lineage>
        <taxon>Bacteria</taxon>
        <taxon>Pseudomonadati</taxon>
        <taxon>Pseudomonadota</taxon>
        <taxon>Gammaproteobacteria</taxon>
        <taxon>Cellvibrionales</taxon>
        <taxon>Halieaceae</taxon>
        <taxon>Candidatus Litorirhabdus</taxon>
    </lineage>
</organism>